<evidence type="ECO:0000256" key="1">
    <source>
        <dbReference type="ARBA" id="ARBA00023015"/>
    </source>
</evidence>
<feature type="domain" description="HTH tetR-type" evidence="5">
    <location>
        <begin position="8"/>
        <end position="68"/>
    </location>
</feature>
<evidence type="ECO:0000313" key="7">
    <source>
        <dbReference type="Proteomes" id="UP000196331"/>
    </source>
</evidence>
<dbReference type="AlphaFoldDB" id="A0A1R4HYU0"/>
<dbReference type="Gene3D" id="1.10.357.10">
    <property type="entry name" value="Tetracycline Repressor, domain 2"/>
    <property type="match status" value="1"/>
</dbReference>
<dbReference type="RefSeq" id="WP_087108091.1">
    <property type="nucleotide sequence ID" value="NZ_FUKM01000033.1"/>
</dbReference>
<organism evidence="6 7">
    <name type="scientific">Halomonas citrativorans</name>
    <dbReference type="NCBI Taxonomy" id="2742612"/>
    <lineage>
        <taxon>Bacteria</taxon>
        <taxon>Pseudomonadati</taxon>
        <taxon>Pseudomonadota</taxon>
        <taxon>Gammaproteobacteria</taxon>
        <taxon>Oceanospirillales</taxon>
        <taxon>Halomonadaceae</taxon>
        <taxon>Halomonas</taxon>
    </lineage>
</organism>
<evidence type="ECO:0000313" key="6">
    <source>
        <dbReference type="EMBL" id="SJN12646.1"/>
    </source>
</evidence>
<dbReference type="PANTHER" id="PTHR47506">
    <property type="entry name" value="TRANSCRIPTIONAL REGULATORY PROTEIN"/>
    <property type="match status" value="1"/>
</dbReference>
<gene>
    <name evidence="6" type="ORF">CZ787_08560</name>
</gene>
<keyword evidence="2 4" id="KW-0238">DNA-binding</keyword>
<evidence type="ECO:0000256" key="2">
    <source>
        <dbReference type="ARBA" id="ARBA00023125"/>
    </source>
</evidence>
<dbReference type="InterPro" id="IPR001647">
    <property type="entry name" value="HTH_TetR"/>
</dbReference>
<dbReference type="PANTHER" id="PTHR47506:SF6">
    <property type="entry name" value="HTH-TYPE TRANSCRIPTIONAL REPRESSOR NEMR"/>
    <property type="match status" value="1"/>
</dbReference>
<dbReference type="Proteomes" id="UP000196331">
    <property type="component" value="Unassembled WGS sequence"/>
</dbReference>
<dbReference type="Pfam" id="PF00440">
    <property type="entry name" value="TetR_N"/>
    <property type="match status" value="1"/>
</dbReference>
<reference evidence="6 7" key="1">
    <citation type="submission" date="2017-02" db="EMBL/GenBank/DDBJ databases">
        <authorList>
            <person name="Dridi B."/>
        </authorList>
    </citation>
    <scope>NUCLEOTIDE SEQUENCE [LARGE SCALE GENOMIC DNA]</scope>
    <source>
        <strain evidence="6 7">JB380</strain>
    </source>
</reference>
<dbReference type="InterPro" id="IPR009057">
    <property type="entry name" value="Homeodomain-like_sf"/>
</dbReference>
<comment type="caution">
    <text evidence="6">The sequence shown here is derived from an EMBL/GenBank/DDBJ whole genome shotgun (WGS) entry which is preliminary data.</text>
</comment>
<protein>
    <submittedName>
        <fullName evidence="6">Transcriptional regulator, TetR family</fullName>
    </submittedName>
</protein>
<feature type="DNA-binding region" description="H-T-H motif" evidence="4">
    <location>
        <begin position="31"/>
        <end position="50"/>
    </location>
</feature>
<dbReference type="GO" id="GO:0003677">
    <property type="term" value="F:DNA binding"/>
    <property type="evidence" value="ECO:0007669"/>
    <property type="project" value="UniProtKB-UniRule"/>
</dbReference>
<dbReference type="SUPFAM" id="SSF48498">
    <property type="entry name" value="Tetracyclin repressor-like, C-terminal domain"/>
    <property type="match status" value="1"/>
</dbReference>
<dbReference type="PROSITE" id="PS50977">
    <property type="entry name" value="HTH_TETR_2"/>
    <property type="match status" value="1"/>
</dbReference>
<sequence length="214" mass="23579">MNMTPVTGDVRQRILNTGQVIIGGKGFSAVGLNEILKAAEVPKGSFYHYFSSKEAFGEALLEDYFSDYLAQTEERLTQPGASHAERLLSYWAHWRDTQHHCDPSGKCLAVKLAAEVSDLSERMRRVLQHGTERIIARLAQSIEAAAADGSLPQSVNIHGSALELATTLYQLWLGASLRAKITRDRVPLDAALKATYALLNLDPNLSLTQERTQS</sequence>
<dbReference type="EMBL" id="FUKM01000033">
    <property type="protein sequence ID" value="SJN12646.1"/>
    <property type="molecule type" value="Genomic_DNA"/>
</dbReference>
<dbReference type="Pfam" id="PF16925">
    <property type="entry name" value="TetR_C_13"/>
    <property type="match status" value="1"/>
</dbReference>
<evidence type="ECO:0000256" key="3">
    <source>
        <dbReference type="ARBA" id="ARBA00023163"/>
    </source>
</evidence>
<dbReference type="SUPFAM" id="SSF46689">
    <property type="entry name" value="Homeodomain-like"/>
    <property type="match status" value="1"/>
</dbReference>
<accession>A0A1R4HYU0</accession>
<keyword evidence="1" id="KW-0805">Transcription regulation</keyword>
<dbReference type="OrthoDB" id="4541465at2"/>
<dbReference type="InterPro" id="IPR011075">
    <property type="entry name" value="TetR_C"/>
</dbReference>
<evidence type="ECO:0000259" key="5">
    <source>
        <dbReference type="PROSITE" id="PS50977"/>
    </source>
</evidence>
<name>A0A1R4HYU0_9GAMM</name>
<evidence type="ECO:0000256" key="4">
    <source>
        <dbReference type="PROSITE-ProRule" id="PRU00335"/>
    </source>
</evidence>
<proteinExistence type="predicted"/>
<keyword evidence="3" id="KW-0804">Transcription</keyword>
<dbReference type="InterPro" id="IPR036271">
    <property type="entry name" value="Tet_transcr_reg_TetR-rel_C_sf"/>
</dbReference>